<feature type="chain" id="PRO_5045712293" description="Secreted protein" evidence="1">
    <location>
        <begin position="20"/>
        <end position="81"/>
    </location>
</feature>
<feature type="signal peptide" evidence="1">
    <location>
        <begin position="1"/>
        <end position="19"/>
    </location>
</feature>
<name>A0ABR1E8C9_NECAM</name>
<dbReference type="Proteomes" id="UP001303046">
    <property type="component" value="Unassembled WGS sequence"/>
</dbReference>
<organism evidence="2 3">
    <name type="scientific">Necator americanus</name>
    <name type="common">Human hookworm</name>
    <dbReference type="NCBI Taxonomy" id="51031"/>
    <lineage>
        <taxon>Eukaryota</taxon>
        <taxon>Metazoa</taxon>
        <taxon>Ecdysozoa</taxon>
        <taxon>Nematoda</taxon>
        <taxon>Chromadorea</taxon>
        <taxon>Rhabditida</taxon>
        <taxon>Rhabditina</taxon>
        <taxon>Rhabditomorpha</taxon>
        <taxon>Strongyloidea</taxon>
        <taxon>Ancylostomatidae</taxon>
        <taxon>Bunostominae</taxon>
        <taxon>Necator</taxon>
    </lineage>
</organism>
<evidence type="ECO:0000313" key="3">
    <source>
        <dbReference type="Proteomes" id="UP001303046"/>
    </source>
</evidence>
<reference evidence="2 3" key="1">
    <citation type="submission" date="2023-08" db="EMBL/GenBank/DDBJ databases">
        <title>A Necator americanus chromosomal reference genome.</title>
        <authorList>
            <person name="Ilik V."/>
            <person name="Petrzelkova K.J."/>
            <person name="Pardy F."/>
            <person name="Fuh T."/>
            <person name="Niatou-Singa F.S."/>
            <person name="Gouil Q."/>
            <person name="Baker L."/>
            <person name="Ritchie M.E."/>
            <person name="Jex A.R."/>
            <person name="Gazzola D."/>
            <person name="Li H."/>
            <person name="Toshio Fujiwara R."/>
            <person name="Zhan B."/>
            <person name="Aroian R.V."/>
            <person name="Pafco B."/>
            <person name="Schwarz E.M."/>
        </authorList>
    </citation>
    <scope>NUCLEOTIDE SEQUENCE [LARGE SCALE GENOMIC DNA]</scope>
    <source>
        <strain evidence="2 3">Aroian</strain>
        <tissue evidence="2">Whole animal</tissue>
    </source>
</reference>
<keyword evidence="1" id="KW-0732">Signal</keyword>
<proteinExistence type="predicted"/>
<keyword evidence="3" id="KW-1185">Reference proteome</keyword>
<evidence type="ECO:0000313" key="2">
    <source>
        <dbReference type="EMBL" id="KAK6758006.1"/>
    </source>
</evidence>
<accession>A0ABR1E8C9</accession>
<evidence type="ECO:0000256" key="1">
    <source>
        <dbReference type="SAM" id="SignalP"/>
    </source>
</evidence>
<sequence length="81" mass="9536">MFPLALATVFAVIFATVDAEHGALQTRHRRQYSYSLYYFCGSYPNQYLSYYLTAIIGKFREAEKQRVNDDDDDDDVMMMMR</sequence>
<protein>
    <recommendedName>
        <fullName evidence="4">Secreted protein</fullName>
    </recommendedName>
</protein>
<dbReference type="EMBL" id="JAVFWL010000005">
    <property type="protein sequence ID" value="KAK6758006.1"/>
    <property type="molecule type" value="Genomic_DNA"/>
</dbReference>
<gene>
    <name evidence="2" type="primary">Necator_chrV.g20475</name>
    <name evidence="2" type="ORF">RB195_015682</name>
</gene>
<comment type="caution">
    <text evidence="2">The sequence shown here is derived from an EMBL/GenBank/DDBJ whole genome shotgun (WGS) entry which is preliminary data.</text>
</comment>
<evidence type="ECO:0008006" key="4">
    <source>
        <dbReference type="Google" id="ProtNLM"/>
    </source>
</evidence>